<dbReference type="GeneID" id="41602515"/>
<name>A0A0E3HAA3_METTE</name>
<gene>
    <name evidence="1" type="ORF">MSTHC_1186</name>
</gene>
<evidence type="ECO:0008006" key="3">
    <source>
        <dbReference type="Google" id="ProtNLM"/>
    </source>
</evidence>
<dbReference type="SUPFAM" id="SSF46785">
    <property type="entry name" value="Winged helix' DNA-binding domain"/>
    <property type="match status" value="1"/>
</dbReference>
<evidence type="ECO:0000313" key="1">
    <source>
        <dbReference type="EMBL" id="AKB15504.1"/>
    </source>
</evidence>
<proteinExistence type="predicted"/>
<dbReference type="KEGG" id="mthe:MSTHC_1186"/>
<organism evidence="1 2">
    <name type="scientific">Methanosarcina thermophila CHTI-55</name>
    <dbReference type="NCBI Taxonomy" id="1434121"/>
    <lineage>
        <taxon>Archaea</taxon>
        <taxon>Methanobacteriati</taxon>
        <taxon>Methanobacteriota</taxon>
        <taxon>Stenosarchaea group</taxon>
        <taxon>Methanomicrobia</taxon>
        <taxon>Methanosarcinales</taxon>
        <taxon>Methanosarcinaceae</taxon>
        <taxon>Methanosarcina</taxon>
    </lineage>
</organism>
<dbReference type="RefSeq" id="WP_048167841.1">
    <property type="nucleotide sequence ID" value="NZ_CP009502.1"/>
</dbReference>
<dbReference type="Gene3D" id="1.10.10.10">
    <property type="entry name" value="Winged helix-like DNA-binding domain superfamily/Winged helix DNA-binding domain"/>
    <property type="match status" value="1"/>
</dbReference>
<dbReference type="EMBL" id="CP009502">
    <property type="protein sequence ID" value="AKB15504.1"/>
    <property type="molecule type" value="Genomic_DNA"/>
</dbReference>
<accession>A0A0E3HAA3</accession>
<reference evidence="1 2" key="1">
    <citation type="submission" date="2014-07" db="EMBL/GenBank/DDBJ databases">
        <title>Methanogenic archaea and the global carbon cycle.</title>
        <authorList>
            <person name="Henriksen J.R."/>
            <person name="Luke J."/>
            <person name="Reinhart S."/>
            <person name="Benedict M.N."/>
            <person name="Youngblut N.D."/>
            <person name="Metcalf M.E."/>
            <person name="Whitaker R.J."/>
            <person name="Metcalf W.W."/>
        </authorList>
    </citation>
    <scope>NUCLEOTIDE SEQUENCE [LARGE SCALE GENOMIC DNA]</scope>
    <source>
        <strain evidence="1 2">CHTI-55</strain>
    </source>
</reference>
<dbReference type="InterPro" id="IPR036390">
    <property type="entry name" value="WH_DNA-bd_sf"/>
</dbReference>
<evidence type="ECO:0000313" key="2">
    <source>
        <dbReference type="Proteomes" id="UP000056925"/>
    </source>
</evidence>
<dbReference type="PATRIC" id="fig|1434121.4.peg.1469"/>
<protein>
    <recommendedName>
        <fullName evidence="3">HTH marR-type domain-containing protein</fullName>
    </recommendedName>
</protein>
<dbReference type="AlphaFoldDB" id="A0A0E3HAA3"/>
<dbReference type="HOGENOM" id="CLU_152992_0_0_2"/>
<dbReference type="Proteomes" id="UP000056925">
    <property type="component" value="Chromosome"/>
</dbReference>
<sequence length="101" mass="11352">MLLEHIGTELDLTERHFLVLKKVIEEAPIGILKLAEVTGMQNHKVRYSLRVLEQANLIKPSAQGAVPGEAVPKFLEELEGEFEKINEKLARIREIGASIPR</sequence>
<dbReference type="InterPro" id="IPR036388">
    <property type="entry name" value="WH-like_DNA-bd_sf"/>
</dbReference>